<dbReference type="SUPFAM" id="SSF55048">
    <property type="entry name" value="Probable ACP-binding domain of malonyl-CoA ACP transacylase"/>
    <property type="match status" value="1"/>
</dbReference>
<accession>A0A1N7S6Z0</accession>
<dbReference type="GO" id="GO:0005829">
    <property type="term" value="C:cytosol"/>
    <property type="evidence" value="ECO:0007669"/>
    <property type="project" value="TreeGrafter"/>
</dbReference>
<evidence type="ECO:0000256" key="7">
    <source>
        <dbReference type="PIRSR" id="PIRSR000446-1"/>
    </source>
</evidence>
<dbReference type="EC" id="2.3.1.39" evidence="1 6"/>
<dbReference type="InterPro" id="IPR016036">
    <property type="entry name" value="Malonyl_transacylase_ACP-bd"/>
</dbReference>
<comment type="similarity">
    <text evidence="6">Belongs to the fabD family.</text>
</comment>
<dbReference type="Gene3D" id="3.40.366.10">
    <property type="entry name" value="Malonyl-Coenzyme A Acyl Carrier Protein, domain 2"/>
    <property type="match status" value="1"/>
</dbReference>
<dbReference type="InterPro" id="IPR004410">
    <property type="entry name" value="Malonyl_CoA-ACP_transAc_FabD"/>
</dbReference>
<dbReference type="Proteomes" id="UP000187012">
    <property type="component" value="Unassembled WGS sequence"/>
</dbReference>
<protein>
    <recommendedName>
        <fullName evidence="2 6">Malonyl CoA-acyl carrier protein transacylase</fullName>
        <ecNumber evidence="1 6">2.3.1.39</ecNumber>
    </recommendedName>
</protein>
<sequence length="319" mass="33480">MSDNAQTTAWLFPGQGSQVVGMGRDLLASYAPAREVLAVASEMAGVDLDRIIARGPDALLTRTDNLQPALTAINLGCCLLLKESGIPVHVVAGHSLGEFSALYAAGVLNLDDVLRLVVTRARLMHEVSSTLDGGMLAIKGIADDVIKAVVAQVAVSHVVGIANYNTATQTVLSGERDGLAQIASTLEGQDGQVIPLNVSGPWHSPLLASAAERFVEALRGAQFHDASVPVILNVTGAATKNAAEIREKMEIQLCSPVQWKTVQYTLVDSGVKRIIEVGPGKVLRGLSRGIPELAGCEVVNVDGPRSLRFLSASPDKAVV</sequence>
<dbReference type="SUPFAM" id="SSF52151">
    <property type="entry name" value="FabD/lysophospholipase-like"/>
    <property type="match status" value="1"/>
</dbReference>
<gene>
    <name evidence="9" type="primary">fabD</name>
    <name evidence="9" type="ORF">BN2475_410023</name>
</gene>
<dbReference type="NCBIfam" id="TIGR00128">
    <property type="entry name" value="fabD"/>
    <property type="match status" value="1"/>
</dbReference>
<evidence type="ECO:0000256" key="6">
    <source>
        <dbReference type="PIRNR" id="PIRNR000446"/>
    </source>
</evidence>
<dbReference type="STRING" id="1247936.BN2475_410023"/>
<dbReference type="Gene3D" id="3.30.70.250">
    <property type="entry name" value="Malonyl-CoA ACP transacylase, ACP-binding"/>
    <property type="match status" value="1"/>
</dbReference>
<dbReference type="PIRSF" id="PIRSF000446">
    <property type="entry name" value="Mct"/>
    <property type="match status" value="1"/>
</dbReference>
<evidence type="ECO:0000256" key="4">
    <source>
        <dbReference type="ARBA" id="ARBA00023315"/>
    </source>
</evidence>
<reference evidence="9 10" key="1">
    <citation type="submission" date="2016-12" db="EMBL/GenBank/DDBJ databases">
        <authorList>
            <person name="Song W.-J."/>
            <person name="Kurnit D.M."/>
        </authorList>
    </citation>
    <scope>NUCLEOTIDE SEQUENCE [LARGE SCALE GENOMIC DNA]</scope>
    <source>
        <strain evidence="9 10">STM7296</strain>
    </source>
</reference>
<dbReference type="InterPro" id="IPR014043">
    <property type="entry name" value="Acyl_transferase_dom"/>
</dbReference>
<organism evidence="9 10">
    <name type="scientific">Paraburkholderia ribeironis</name>
    <dbReference type="NCBI Taxonomy" id="1247936"/>
    <lineage>
        <taxon>Bacteria</taxon>
        <taxon>Pseudomonadati</taxon>
        <taxon>Pseudomonadota</taxon>
        <taxon>Betaproteobacteria</taxon>
        <taxon>Burkholderiales</taxon>
        <taxon>Burkholderiaceae</taxon>
        <taxon>Paraburkholderia</taxon>
    </lineage>
</organism>
<dbReference type="PANTHER" id="PTHR42681:SF1">
    <property type="entry name" value="MALONYL-COA-ACYL CARRIER PROTEIN TRANSACYLASE, MITOCHONDRIAL"/>
    <property type="match status" value="1"/>
</dbReference>
<dbReference type="SMART" id="SM00827">
    <property type="entry name" value="PKS_AT"/>
    <property type="match status" value="1"/>
</dbReference>
<proteinExistence type="inferred from homology"/>
<dbReference type="InterPro" id="IPR001227">
    <property type="entry name" value="Ac_transferase_dom_sf"/>
</dbReference>
<keyword evidence="3 6" id="KW-0808">Transferase</keyword>
<dbReference type="OrthoDB" id="9808564at2"/>
<name>A0A1N7S6Z0_9BURK</name>
<evidence type="ECO:0000259" key="8">
    <source>
        <dbReference type="SMART" id="SM00827"/>
    </source>
</evidence>
<dbReference type="InterPro" id="IPR016035">
    <property type="entry name" value="Acyl_Trfase/lysoPLipase"/>
</dbReference>
<dbReference type="InterPro" id="IPR050858">
    <property type="entry name" value="Mal-CoA-ACP_Trans/PKS_FabD"/>
</dbReference>
<dbReference type="EMBL" id="CYGX02000041">
    <property type="protein sequence ID" value="SIT43197.1"/>
    <property type="molecule type" value="Genomic_DNA"/>
</dbReference>
<evidence type="ECO:0000313" key="10">
    <source>
        <dbReference type="Proteomes" id="UP000187012"/>
    </source>
</evidence>
<keyword evidence="10" id="KW-1185">Reference proteome</keyword>
<dbReference type="PANTHER" id="PTHR42681">
    <property type="entry name" value="MALONYL-COA-ACYL CARRIER PROTEIN TRANSACYLASE, MITOCHONDRIAL"/>
    <property type="match status" value="1"/>
</dbReference>
<dbReference type="GO" id="GO:0004314">
    <property type="term" value="F:[acyl-carrier-protein] S-malonyltransferase activity"/>
    <property type="evidence" value="ECO:0007669"/>
    <property type="project" value="UniProtKB-EC"/>
</dbReference>
<feature type="active site" evidence="7">
    <location>
        <position position="95"/>
    </location>
</feature>
<dbReference type="RefSeq" id="WP_094781017.1">
    <property type="nucleotide sequence ID" value="NZ_CYGX02000041.1"/>
</dbReference>
<dbReference type="InterPro" id="IPR024925">
    <property type="entry name" value="Malonyl_CoA-ACP_transAc"/>
</dbReference>
<dbReference type="GO" id="GO:0006633">
    <property type="term" value="P:fatty acid biosynthetic process"/>
    <property type="evidence" value="ECO:0007669"/>
    <property type="project" value="TreeGrafter"/>
</dbReference>
<evidence type="ECO:0000256" key="2">
    <source>
        <dbReference type="ARBA" id="ARBA00018953"/>
    </source>
</evidence>
<dbReference type="AlphaFoldDB" id="A0A1N7S6Z0"/>
<evidence type="ECO:0000256" key="3">
    <source>
        <dbReference type="ARBA" id="ARBA00022679"/>
    </source>
</evidence>
<dbReference type="Pfam" id="PF00698">
    <property type="entry name" value="Acyl_transf_1"/>
    <property type="match status" value="1"/>
</dbReference>
<evidence type="ECO:0000256" key="5">
    <source>
        <dbReference type="ARBA" id="ARBA00048462"/>
    </source>
</evidence>
<feature type="active site" evidence="7">
    <location>
        <position position="203"/>
    </location>
</feature>
<evidence type="ECO:0000256" key="1">
    <source>
        <dbReference type="ARBA" id="ARBA00013258"/>
    </source>
</evidence>
<evidence type="ECO:0000313" key="9">
    <source>
        <dbReference type="EMBL" id="SIT43197.1"/>
    </source>
</evidence>
<keyword evidence="4 6" id="KW-0012">Acyltransferase</keyword>
<feature type="domain" description="Malonyl-CoA:ACP transacylase (MAT)" evidence="8">
    <location>
        <begin position="11"/>
        <end position="317"/>
    </location>
</feature>
<comment type="catalytic activity">
    <reaction evidence="5 6">
        <text>holo-[ACP] + malonyl-CoA = malonyl-[ACP] + CoA</text>
        <dbReference type="Rhea" id="RHEA:41792"/>
        <dbReference type="Rhea" id="RHEA-COMP:9623"/>
        <dbReference type="Rhea" id="RHEA-COMP:9685"/>
        <dbReference type="ChEBI" id="CHEBI:57287"/>
        <dbReference type="ChEBI" id="CHEBI:57384"/>
        <dbReference type="ChEBI" id="CHEBI:64479"/>
        <dbReference type="ChEBI" id="CHEBI:78449"/>
        <dbReference type="EC" id="2.3.1.39"/>
    </reaction>
</comment>